<sequence>MSDVKLPTMITIKSKGKPDSDKVAVNGSIDKRLESSSIKLENDVAAVDHYTKNGSFNKDDYRNKTTGSYYRSNRVLMKNRSYSSDQGFTSRKYNDDIPKRRDESYDSRPMYYSSYRNDSFSNNGPSEDSKISKIIRKILNEEDTRTLITLCNQLQEVFVLPENKKYIRRSIDNIVEHLYVCFHSTTISYNGKCTVAKCLGKFGHALQYDCKRFIDLMFIKYNSERSKEVKTLIMLAFYELSMVDQKRSYLESLASI</sequence>
<organism evidence="2 3">
    <name type="scientific">Aphis craccivora</name>
    <name type="common">Cowpea aphid</name>
    <dbReference type="NCBI Taxonomy" id="307492"/>
    <lineage>
        <taxon>Eukaryota</taxon>
        <taxon>Metazoa</taxon>
        <taxon>Ecdysozoa</taxon>
        <taxon>Arthropoda</taxon>
        <taxon>Hexapoda</taxon>
        <taxon>Insecta</taxon>
        <taxon>Pterygota</taxon>
        <taxon>Neoptera</taxon>
        <taxon>Paraneoptera</taxon>
        <taxon>Hemiptera</taxon>
        <taxon>Sternorrhyncha</taxon>
        <taxon>Aphidomorpha</taxon>
        <taxon>Aphidoidea</taxon>
        <taxon>Aphididae</taxon>
        <taxon>Aphidini</taxon>
        <taxon>Aphis</taxon>
        <taxon>Aphis</taxon>
    </lineage>
</organism>
<dbReference type="SUPFAM" id="SSF48371">
    <property type="entry name" value="ARM repeat"/>
    <property type="match status" value="1"/>
</dbReference>
<feature type="compositionally biased region" description="Basic and acidic residues" evidence="1">
    <location>
        <begin position="92"/>
        <end position="106"/>
    </location>
</feature>
<comment type="caution">
    <text evidence="2">The sequence shown here is derived from an EMBL/GenBank/DDBJ whole genome shotgun (WGS) entry which is preliminary data.</text>
</comment>
<evidence type="ECO:0000256" key="1">
    <source>
        <dbReference type="SAM" id="MobiDB-lite"/>
    </source>
</evidence>
<evidence type="ECO:0000313" key="2">
    <source>
        <dbReference type="EMBL" id="KAF0714274.1"/>
    </source>
</evidence>
<dbReference type="Proteomes" id="UP000478052">
    <property type="component" value="Unassembled WGS sequence"/>
</dbReference>
<name>A0A6G0VYI2_APHCR</name>
<dbReference type="OrthoDB" id="10065496at2759"/>
<keyword evidence="3" id="KW-1185">Reference proteome</keyword>
<protein>
    <submittedName>
        <fullName evidence="2">Uncharacterized protein</fullName>
    </submittedName>
</protein>
<dbReference type="EMBL" id="VUJU01010465">
    <property type="protein sequence ID" value="KAF0714274.1"/>
    <property type="molecule type" value="Genomic_DNA"/>
</dbReference>
<proteinExistence type="predicted"/>
<evidence type="ECO:0000313" key="3">
    <source>
        <dbReference type="Proteomes" id="UP000478052"/>
    </source>
</evidence>
<reference evidence="2 3" key="1">
    <citation type="submission" date="2019-08" db="EMBL/GenBank/DDBJ databases">
        <title>Whole genome of Aphis craccivora.</title>
        <authorList>
            <person name="Voronova N.V."/>
            <person name="Shulinski R.S."/>
            <person name="Bandarenka Y.V."/>
            <person name="Zhorov D.G."/>
            <person name="Warner D."/>
        </authorList>
    </citation>
    <scope>NUCLEOTIDE SEQUENCE [LARGE SCALE GENOMIC DNA]</scope>
    <source>
        <strain evidence="2">180601</strain>
        <tissue evidence="2">Whole Body</tissue>
    </source>
</reference>
<feature type="compositionally biased region" description="Polar residues" evidence="1">
    <location>
        <begin position="81"/>
        <end position="91"/>
    </location>
</feature>
<accession>A0A6G0VYI2</accession>
<dbReference type="InterPro" id="IPR016024">
    <property type="entry name" value="ARM-type_fold"/>
</dbReference>
<gene>
    <name evidence="2" type="ORF">FWK35_00033457</name>
</gene>
<feature type="region of interest" description="Disordered" evidence="1">
    <location>
        <begin position="81"/>
        <end position="108"/>
    </location>
</feature>
<dbReference type="AlphaFoldDB" id="A0A6G0VYI2"/>